<reference evidence="1 2" key="1">
    <citation type="submission" date="2018-05" db="EMBL/GenBank/DDBJ databases">
        <title>Chitinophaga sp. nov., isolated from rhizosphere soil of Alhagi.</title>
        <authorList>
            <person name="Liu Y."/>
        </authorList>
    </citation>
    <scope>NUCLEOTIDE SEQUENCE [LARGE SCALE GENOMIC DNA]</scope>
    <source>
        <strain evidence="1 2">T22</strain>
    </source>
</reference>
<sequence length="65" mass="7613">MYTTNIIEGFHRQLRAVTQSKGALMKLLFLVQENIYAKWNKPVHNWNQTLAQLSIIFGDRLKPNL</sequence>
<gene>
    <name evidence="1" type="ORF">DLD77_06855</name>
</gene>
<proteinExistence type="predicted"/>
<keyword evidence="2" id="KW-1185">Reference proteome</keyword>
<accession>A0ABN5LRE9</accession>
<evidence type="ECO:0000313" key="1">
    <source>
        <dbReference type="EMBL" id="AWO01429.1"/>
    </source>
</evidence>
<dbReference type="Proteomes" id="UP000246099">
    <property type="component" value="Chromosome"/>
</dbReference>
<organism evidence="1 2">
    <name type="scientific">Chitinophaga alhagiae</name>
    <dbReference type="NCBI Taxonomy" id="2203219"/>
    <lineage>
        <taxon>Bacteria</taxon>
        <taxon>Pseudomonadati</taxon>
        <taxon>Bacteroidota</taxon>
        <taxon>Chitinophagia</taxon>
        <taxon>Chitinophagales</taxon>
        <taxon>Chitinophagaceae</taxon>
        <taxon>Chitinophaga</taxon>
    </lineage>
</organism>
<evidence type="ECO:0008006" key="3">
    <source>
        <dbReference type="Google" id="ProtNLM"/>
    </source>
</evidence>
<protein>
    <recommendedName>
        <fullName evidence="3">Mutator family transposase</fullName>
    </recommendedName>
</protein>
<evidence type="ECO:0000313" key="2">
    <source>
        <dbReference type="Proteomes" id="UP000246099"/>
    </source>
</evidence>
<dbReference type="EMBL" id="CP029600">
    <property type="protein sequence ID" value="AWO01429.1"/>
    <property type="molecule type" value="Genomic_DNA"/>
</dbReference>
<name>A0ABN5LRE9_9BACT</name>